<keyword evidence="2" id="KW-0732">Signal</keyword>
<evidence type="ECO:0000313" key="3">
    <source>
        <dbReference type="EMBL" id="MEN2785900.1"/>
    </source>
</evidence>
<dbReference type="InterPro" id="IPR008309">
    <property type="entry name" value="YdbL"/>
</dbReference>
<feature type="chain" id="PRO_5045963525" evidence="2">
    <location>
        <begin position="25"/>
        <end position="129"/>
    </location>
</feature>
<proteinExistence type="predicted"/>
<dbReference type="RefSeq" id="WP_345863549.1">
    <property type="nucleotide sequence ID" value="NZ_JBDIMF010000001.1"/>
</dbReference>
<evidence type="ECO:0000256" key="1">
    <source>
        <dbReference type="SAM" id="MobiDB-lite"/>
    </source>
</evidence>
<protein>
    <submittedName>
        <fullName evidence="3">DUF1318 domain-containing protein</fullName>
    </submittedName>
</protein>
<evidence type="ECO:0000313" key="4">
    <source>
        <dbReference type="Proteomes" id="UP001404104"/>
    </source>
</evidence>
<dbReference type="EMBL" id="JBDIMF010000001">
    <property type="protein sequence ID" value="MEN2785900.1"/>
    <property type="molecule type" value="Genomic_DNA"/>
</dbReference>
<evidence type="ECO:0000256" key="2">
    <source>
        <dbReference type="SAM" id="SignalP"/>
    </source>
</evidence>
<accession>A0ABU9XQ01</accession>
<gene>
    <name evidence="3" type="ORF">ABC969_05625</name>
</gene>
<feature type="region of interest" description="Disordered" evidence="1">
    <location>
        <begin position="109"/>
        <end position="129"/>
    </location>
</feature>
<feature type="signal peptide" evidence="2">
    <location>
        <begin position="1"/>
        <end position="24"/>
    </location>
</feature>
<comment type="caution">
    <text evidence="3">The sequence shown here is derived from an EMBL/GenBank/DDBJ whole genome shotgun (WGS) entry which is preliminary data.</text>
</comment>
<keyword evidence="4" id="KW-1185">Reference proteome</keyword>
<dbReference type="Pfam" id="PF07027">
    <property type="entry name" value="DUF1318"/>
    <property type="match status" value="1"/>
</dbReference>
<name>A0ABU9XQ01_9SPHN</name>
<reference evidence="3 4" key="1">
    <citation type="submission" date="2024-05" db="EMBL/GenBank/DDBJ databases">
        <authorList>
            <person name="Liu Q."/>
            <person name="Xin Y.-H."/>
        </authorList>
    </citation>
    <scope>NUCLEOTIDE SEQUENCE [LARGE SCALE GENOMIC DNA]</scope>
    <source>
        <strain evidence="3 4">CGMCC 1.15349</strain>
    </source>
</reference>
<dbReference type="Proteomes" id="UP001404104">
    <property type="component" value="Unassembled WGS sequence"/>
</dbReference>
<feature type="compositionally biased region" description="Polar residues" evidence="1">
    <location>
        <begin position="116"/>
        <end position="129"/>
    </location>
</feature>
<sequence length="129" mass="13099">MTKHGKLWFAGALLLATASTAAMAQRDPAYAAARAAGQVGEQPNGYLGVVSGGPAIQAIADKINIQRKATYAEKAAAAGVTINDQAVTFGCNLIAQTLPGEKYRLPGPGAGGAWATRTSAPPTRSDSCV</sequence>
<organism evidence="3 4">
    <name type="scientific">Sphingomonas qilianensis</name>
    <dbReference type="NCBI Taxonomy" id="1736690"/>
    <lineage>
        <taxon>Bacteria</taxon>
        <taxon>Pseudomonadati</taxon>
        <taxon>Pseudomonadota</taxon>
        <taxon>Alphaproteobacteria</taxon>
        <taxon>Sphingomonadales</taxon>
        <taxon>Sphingomonadaceae</taxon>
        <taxon>Sphingomonas</taxon>
    </lineage>
</organism>